<keyword evidence="3" id="KW-1185">Reference proteome</keyword>
<accession>A0A6L5QQX0</accession>
<dbReference type="InterPro" id="IPR011050">
    <property type="entry name" value="Pectin_lyase_fold/virulence"/>
</dbReference>
<dbReference type="Proteomes" id="UP000481037">
    <property type="component" value="Unassembled WGS sequence"/>
</dbReference>
<dbReference type="AlphaFoldDB" id="A0A6L5QQX0"/>
<name>A0A6L5QQX0_9BURK</name>
<evidence type="ECO:0000313" key="3">
    <source>
        <dbReference type="Proteomes" id="UP000481037"/>
    </source>
</evidence>
<evidence type="ECO:0000259" key="1">
    <source>
        <dbReference type="Pfam" id="PF13229"/>
    </source>
</evidence>
<protein>
    <recommendedName>
        <fullName evidence="1">Right handed beta helix domain-containing protein</fullName>
    </recommendedName>
</protein>
<dbReference type="InterPro" id="IPR012334">
    <property type="entry name" value="Pectin_lyas_fold"/>
</dbReference>
<reference evidence="2 3" key="1">
    <citation type="submission" date="2019-11" db="EMBL/GenBank/DDBJ databases">
        <title>Novel species isolated from a subtropical stream in China.</title>
        <authorList>
            <person name="Lu H."/>
        </authorList>
    </citation>
    <scope>NUCLEOTIDE SEQUENCE [LARGE SCALE GENOMIC DNA]</scope>
    <source>
        <strain evidence="2 3">FT25W</strain>
    </source>
</reference>
<sequence>MLLVALAAGDAAGNTTGPGMVIAYDNDVPATAIHSAVAQAENGGCQALADAAHGWSVLVTQPGTYCMAADLKQTEPSAWLRLPHQPVPTEPLLTVNASNVSVDLARHVLHGATPSAVGLWVNGGGQIRNFAIQVRQGRIVTDQQPAVFMVYAWNRQNQRFSQHAHVDELALARSLDEYPQTGFVLENLTLEAREVAVIMQGRGNVIRHCKIMGGNGAVNLYGPDLVFEDNEIILTASVPSPGGEPPVALYLEDAAGSVVRNNKITIRGHVAGAEAIVLKNSAAVLLQNNSVNGAVQTYKLLDRQSSLR</sequence>
<evidence type="ECO:0000313" key="2">
    <source>
        <dbReference type="EMBL" id="MRX11722.1"/>
    </source>
</evidence>
<dbReference type="InterPro" id="IPR039448">
    <property type="entry name" value="Beta_helix"/>
</dbReference>
<comment type="caution">
    <text evidence="2">The sequence shown here is derived from an EMBL/GenBank/DDBJ whole genome shotgun (WGS) entry which is preliminary data.</text>
</comment>
<organism evidence="2 3">
    <name type="scientific">Duganella alba</name>
    <dbReference type="NCBI Taxonomy" id="2666081"/>
    <lineage>
        <taxon>Bacteria</taxon>
        <taxon>Pseudomonadati</taxon>
        <taxon>Pseudomonadota</taxon>
        <taxon>Betaproteobacteria</taxon>
        <taxon>Burkholderiales</taxon>
        <taxon>Oxalobacteraceae</taxon>
        <taxon>Telluria group</taxon>
        <taxon>Duganella</taxon>
    </lineage>
</organism>
<proteinExistence type="predicted"/>
<dbReference type="SUPFAM" id="SSF51126">
    <property type="entry name" value="Pectin lyase-like"/>
    <property type="match status" value="1"/>
</dbReference>
<dbReference type="EMBL" id="WKJM01000043">
    <property type="protein sequence ID" value="MRX11722.1"/>
    <property type="molecule type" value="Genomic_DNA"/>
</dbReference>
<dbReference type="RefSeq" id="WP_154370428.1">
    <property type="nucleotide sequence ID" value="NZ_WKJM01000043.1"/>
</dbReference>
<feature type="domain" description="Right handed beta helix" evidence="1">
    <location>
        <begin position="185"/>
        <end position="295"/>
    </location>
</feature>
<dbReference type="Gene3D" id="2.160.20.10">
    <property type="entry name" value="Single-stranded right-handed beta-helix, Pectin lyase-like"/>
    <property type="match status" value="1"/>
</dbReference>
<dbReference type="Pfam" id="PF13229">
    <property type="entry name" value="Beta_helix"/>
    <property type="match status" value="1"/>
</dbReference>
<gene>
    <name evidence="2" type="ORF">GJ697_28225</name>
</gene>